<name>A0A166YQZ1_9GAMM</name>
<dbReference type="AlphaFoldDB" id="A0A166YQZ1"/>
<dbReference type="PATRIC" id="fig|1365250.3.peg.834"/>
<evidence type="ECO:0000313" key="1">
    <source>
        <dbReference type="EMBL" id="KZN43282.1"/>
    </source>
</evidence>
<dbReference type="InterPro" id="IPR001646">
    <property type="entry name" value="5peptide_repeat"/>
</dbReference>
<comment type="caution">
    <text evidence="1">The sequence shown here is derived from an EMBL/GenBank/DDBJ whole genome shotgun (WGS) entry which is preliminary data.</text>
</comment>
<dbReference type="PANTHER" id="PTHR42999:SF1">
    <property type="entry name" value="PENTAPEPTIDE REPEAT-CONTAINING PROTEIN"/>
    <property type="match status" value="1"/>
</dbReference>
<dbReference type="Pfam" id="PF13599">
    <property type="entry name" value="Pentapeptide_4"/>
    <property type="match status" value="1"/>
</dbReference>
<gene>
    <name evidence="1" type="ORF">N475_09265</name>
</gene>
<reference evidence="1 2" key="1">
    <citation type="submission" date="2013-07" db="EMBL/GenBank/DDBJ databases">
        <title>Comparative Genomic and Metabolomic Analysis of Twelve Strains of Pseudoalteromonas luteoviolacea.</title>
        <authorList>
            <person name="Vynne N.G."/>
            <person name="Mansson M."/>
            <person name="Gram L."/>
        </authorList>
    </citation>
    <scope>NUCLEOTIDE SEQUENCE [LARGE SCALE GENOMIC DNA]</scope>
    <source>
        <strain evidence="1 2">DSM 6061</strain>
    </source>
</reference>
<sequence>MSVGVESEHWSKTFEGEDFSGEELSSIEFESCTFIGCNFSEVVFNRCNFIDCTFLKCNLSMAKMQYSKFSDVVFRDSKAIGVDWSKIAWPRIVFNSPINFYDCMIDDGSFYGLSLPELVLDSCVARRVDFRNGEFRNANFKHTNFSSALFSETNLSGTDFTSATDFDIDIFNNNLKRAKFDRFEAMRLLGSLEIELV</sequence>
<evidence type="ECO:0000313" key="2">
    <source>
        <dbReference type="Proteomes" id="UP000076643"/>
    </source>
</evidence>
<evidence type="ECO:0008006" key="3">
    <source>
        <dbReference type="Google" id="ProtNLM"/>
    </source>
</evidence>
<dbReference type="EMBL" id="AUYB01000080">
    <property type="protein sequence ID" value="KZN43282.1"/>
    <property type="molecule type" value="Genomic_DNA"/>
</dbReference>
<dbReference type="Gene3D" id="2.160.20.80">
    <property type="entry name" value="E3 ubiquitin-protein ligase SopA"/>
    <property type="match status" value="1"/>
</dbReference>
<organism evidence="1 2">
    <name type="scientific">Pseudoalteromonas luteoviolacea DSM 6061</name>
    <dbReference type="NCBI Taxonomy" id="1365250"/>
    <lineage>
        <taxon>Bacteria</taxon>
        <taxon>Pseudomonadati</taxon>
        <taxon>Pseudomonadota</taxon>
        <taxon>Gammaproteobacteria</taxon>
        <taxon>Alteromonadales</taxon>
        <taxon>Pseudoalteromonadaceae</taxon>
        <taxon>Pseudoalteromonas</taxon>
    </lineage>
</organism>
<accession>A0A166YQZ1</accession>
<dbReference type="InterPro" id="IPR052949">
    <property type="entry name" value="PA_immunity-related"/>
</dbReference>
<dbReference type="PANTHER" id="PTHR42999">
    <property type="entry name" value="ANTIBIOTIC RESISTANCE PROTEIN MCBG"/>
    <property type="match status" value="1"/>
</dbReference>
<protein>
    <recommendedName>
        <fullName evidence="3">Pentapeptide repeat-containing protein</fullName>
    </recommendedName>
</protein>
<dbReference type="SUPFAM" id="SSF141571">
    <property type="entry name" value="Pentapeptide repeat-like"/>
    <property type="match status" value="1"/>
</dbReference>
<dbReference type="Proteomes" id="UP000076643">
    <property type="component" value="Unassembled WGS sequence"/>
</dbReference>
<dbReference type="RefSeq" id="WP_063359712.1">
    <property type="nucleotide sequence ID" value="NZ_AQHB01000019.1"/>
</dbReference>
<dbReference type="GeneID" id="57361256"/>
<dbReference type="Pfam" id="PF00805">
    <property type="entry name" value="Pentapeptide"/>
    <property type="match status" value="1"/>
</dbReference>
<keyword evidence="2" id="KW-1185">Reference proteome</keyword>
<proteinExistence type="predicted"/>